<dbReference type="EMBL" id="JAERWK010000026">
    <property type="protein sequence ID" value="MBM9469381.1"/>
    <property type="molecule type" value="Genomic_DNA"/>
</dbReference>
<dbReference type="GO" id="GO:0008713">
    <property type="term" value="F:ADP-heptose-lipopolysaccharide heptosyltransferase activity"/>
    <property type="evidence" value="ECO:0007669"/>
    <property type="project" value="TreeGrafter"/>
</dbReference>
<accession>A0A938YBC2</accession>
<evidence type="ECO:0000313" key="3">
    <source>
        <dbReference type="EMBL" id="MBM9469381.1"/>
    </source>
</evidence>
<dbReference type="InterPro" id="IPR051199">
    <property type="entry name" value="LPS_LOS_Heptosyltrfase"/>
</dbReference>
<dbReference type="RefSeq" id="WP_205262345.1">
    <property type="nucleotide sequence ID" value="NZ_JAERWK010000026.1"/>
</dbReference>
<protein>
    <submittedName>
        <fullName evidence="3">Glycosyltransferase family 9 protein</fullName>
    </submittedName>
</protein>
<dbReference type="AlphaFoldDB" id="A0A938YBC2"/>
<evidence type="ECO:0000256" key="2">
    <source>
        <dbReference type="ARBA" id="ARBA00022679"/>
    </source>
</evidence>
<dbReference type="GO" id="GO:0009244">
    <property type="term" value="P:lipopolysaccharide core region biosynthetic process"/>
    <property type="evidence" value="ECO:0007669"/>
    <property type="project" value="TreeGrafter"/>
</dbReference>
<dbReference type="CDD" id="cd03789">
    <property type="entry name" value="GT9_LPS_heptosyltransferase"/>
    <property type="match status" value="1"/>
</dbReference>
<keyword evidence="1" id="KW-0328">Glycosyltransferase</keyword>
<dbReference type="PANTHER" id="PTHR30160">
    <property type="entry name" value="TETRAACYLDISACCHARIDE 4'-KINASE-RELATED"/>
    <property type="match status" value="1"/>
</dbReference>
<dbReference type="Pfam" id="PF01075">
    <property type="entry name" value="Glyco_transf_9"/>
    <property type="match status" value="1"/>
</dbReference>
<organism evidence="3 4">
    <name type="scientific">Nakamurella leprariae</name>
    <dbReference type="NCBI Taxonomy" id="2803911"/>
    <lineage>
        <taxon>Bacteria</taxon>
        <taxon>Bacillati</taxon>
        <taxon>Actinomycetota</taxon>
        <taxon>Actinomycetes</taxon>
        <taxon>Nakamurellales</taxon>
        <taxon>Nakamurellaceae</taxon>
        <taxon>Nakamurella</taxon>
    </lineage>
</organism>
<comment type="caution">
    <text evidence="3">The sequence shown here is derived from an EMBL/GenBank/DDBJ whole genome shotgun (WGS) entry which is preliminary data.</text>
</comment>
<reference evidence="3" key="1">
    <citation type="submission" date="2021-01" db="EMBL/GenBank/DDBJ databases">
        <title>YIM 132084 draft genome.</title>
        <authorList>
            <person name="An D."/>
        </authorList>
    </citation>
    <scope>NUCLEOTIDE SEQUENCE</scope>
    <source>
        <strain evidence="3">YIM 132084</strain>
    </source>
</reference>
<keyword evidence="2" id="KW-0808">Transferase</keyword>
<evidence type="ECO:0000313" key="4">
    <source>
        <dbReference type="Proteomes" id="UP000663792"/>
    </source>
</evidence>
<dbReference type="PANTHER" id="PTHR30160:SF1">
    <property type="entry name" value="LIPOPOLYSACCHARIDE 1,2-N-ACETYLGLUCOSAMINETRANSFERASE-RELATED"/>
    <property type="match status" value="1"/>
</dbReference>
<keyword evidence="4" id="KW-1185">Reference proteome</keyword>
<dbReference type="Gene3D" id="3.40.50.2000">
    <property type="entry name" value="Glycogen Phosphorylase B"/>
    <property type="match status" value="2"/>
</dbReference>
<dbReference type="Proteomes" id="UP000663792">
    <property type="component" value="Unassembled WGS sequence"/>
</dbReference>
<name>A0A938YBC2_9ACTN</name>
<dbReference type="GO" id="GO:0005829">
    <property type="term" value="C:cytosol"/>
    <property type="evidence" value="ECO:0007669"/>
    <property type="project" value="TreeGrafter"/>
</dbReference>
<gene>
    <name evidence="3" type="ORF">JL106_19005</name>
</gene>
<evidence type="ECO:0000256" key="1">
    <source>
        <dbReference type="ARBA" id="ARBA00022676"/>
    </source>
</evidence>
<dbReference type="SUPFAM" id="SSF53756">
    <property type="entry name" value="UDP-Glycosyltransferase/glycogen phosphorylase"/>
    <property type="match status" value="1"/>
</dbReference>
<dbReference type="InterPro" id="IPR002201">
    <property type="entry name" value="Glyco_trans_9"/>
</dbReference>
<sequence length="352" mass="36324">MTLPSAPAQAPGAIEPAAVAGSVLVLRAIGLGDALTGIPALRALRRAHPDRPLLLAAGSAVGRFLVAAGVVDGFLPTRDLAPLPAVSPPFLAVDLHGNGPASHDVVAATRALHLLTFASPDAGYPDGPVWRRDEHEVLRWCRLAAEVVPAALAGTPDDLLLAPTWDDGPGAGPDAPVVLHPGAAFGSRRWPASRFAELATALVDEGHRIVLTGGADEVELCAAVVAGMPAHARAAVRVTAGALDLPALVETVRTARLVVSGDTGAAHVATAVRTPSVLLFGPTPPRWWGPLVDLDRHPVLWPAAEGYRGDPHGSQVDAVLDRIDVAAVLGAVRDLVTGAENHSGVHELEEQR</sequence>
<proteinExistence type="predicted"/>